<accession>A0A918MCU6</accession>
<dbReference type="EMBL" id="BMTD01000010">
    <property type="protein sequence ID" value="GGV03541.1"/>
    <property type="molecule type" value="Genomic_DNA"/>
</dbReference>
<reference evidence="2" key="1">
    <citation type="journal article" date="2014" name="Int. J. Syst. Evol. Microbiol.">
        <title>Complete genome sequence of Corynebacterium casei LMG S-19264T (=DSM 44701T), isolated from a smear-ripened cheese.</title>
        <authorList>
            <consortium name="US DOE Joint Genome Institute (JGI-PGF)"/>
            <person name="Walter F."/>
            <person name="Albersmeier A."/>
            <person name="Kalinowski J."/>
            <person name="Ruckert C."/>
        </authorList>
    </citation>
    <scope>NUCLEOTIDE SEQUENCE</scope>
    <source>
        <strain evidence="2">JCM 4369</strain>
    </source>
</reference>
<name>A0A918MCU6_9ACTN</name>
<dbReference type="Proteomes" id="UP000618795">
    <property type="component" value="Unassembled WGS sequence"/>
</dbReference>
<gene>
    <name evidence="2" type="ORF">GCM10010260_45410</name>
</gene>
<reference evidence="2" key="2">
    <citation type="submission" date="2020-09" db="EMBL/GenBank/DDBJ databases">
        <authorList>
            <person name="Sun Q."/>
            <person name="Ohkuma M."/>
        </authorList>
    </citation>
    <scope>NUCLEOTIDE SEQUENCE</scope>
    <source>
        <strain evidence="2">JCM 4369</strain>
    </source>
</reference>
<protein>
    <submittedName>
        <fullName evidence="2">Uncharacterized protein</fullName>
    </submittedName>
</protein>
<keyword evidence="3" id="KW-1185">Reference proteome</keyword>
<feature type="region of interest" description="Disordered" evidence="1">
    <location>
        <begin position="20"/>
        <end position="72"/>
    </location>
</feature>
<comment type="caution">
    <text evidence="2">The sequence shown here is derived from an EMBL/GenBank/DDBJ whole genome shotgun (WGS) entry which is preliminary data.</text>
</comment>
<evidence type="ECO:0000313" key="2">
    <source>
        <dbReference type="EMBL" id="GGV03541.1"/>
    </source>
</evidence>
<dbReference type="AlphaFoldDB" id="A0A918MCU6"/>
<evidence type="ECO:0000256" key="1">
    <source>
        <dbReference type="SAM" id="MobiDB-lite"/>
    </source>
</evidence>
<evidence type="ECO:0000313" key="3">
    <source>
        <dbReference type="Proteomes" id="UP000618795"/>
    </source>
</evidence>
<organism evidence="2 3">
    <name type="scientific">Streptomyces filipinensis</name>
    <dbReference type="NCBI Taxonomy" id="66887"/>
    <lineage>
        <taxon>Bacteria</taxon>
        <taxon>Bacillati</taxon>
        <taxon>Actinomycetota</taxon>
        <taxon>Actinomycetes</taxon>
        <taxon>Kitasatosporales</taxon>
        <taxon>Streptomycetaceae</taxon>
        <taxon>Streptomyces</taxon>
    </lineage>
</organism>
<feature type="compositionally biased region" description="Basic and acidic residues" evidence="1">
    <location>
        <begin position="39"/>
        <end position="65"/>
    </location>
</feature>
<sequence length="72" mass="7423">MDVVGLAQNGDTLTGLDLQLADDGHLPDPPTPGAAPHTGEADRSVRAGDRDRHDPGAGTLTERRLSLVVEGA</sequence>
<proteinExistence type="predicted"/>